<feature type="compositionally biased region" description="Low complexity" evidence="1">
    <location>
        <begin position="9"/>
        <end position="21"/>
    </location>
</feature>
<dbReference type="Proteomes" id="UP000799444">
    <property type="component" value="Unassembled WGS sequence"/>
</dbReference>
<feature type="region of interest" description="Disordered" evidence="1">
    <location>
        <begin position="46"/>
        <end position="66"/>
    </location>
</feature>
<feature type="transmembrane region" description="Helical" evidence="2">
    <location>
        <begin position="217"/>
        <end position="236"/>
    </location>
</feature>
<evidence type="ECO:0000313" key="4">
    <source>
        <dbReference type="Proteomes" id="UP000799444"/>
    </source>
</evidence>
<evidence type="ECO:0000256" key="2">
    <source>
        <dbReference type="SAM" id="Phobius"/>
    </source>
</evidence>
<comment type="caution">
    <text evidence="3">The sequence shown here is derived from an EMBL/GenBank/DDBJ whole genome shotgun (WGS) entry which is preliminary data.</text>
</comment>
<keyword evidence="4" id="KW-1185">Reference proteome</keyword>
<feature type="transmembrane region" description="Helical" evidence="2">
    <location>
        <begin position="134"/>
        <end position="155"/>
    </location>
</feature>
<feature type="transmembrane region" description="Helical" evidence="2">
    <location>
        <begin position="161"/>
        <end position="180"/>
    </location>
</feature>
<feature type="transmembrane region" description="Helical" evidence="2">
    <location>
        <begin position="192"/>
        <end position="211"/>
    </location>
</feature>
<dbReference type="AlphaFoldDB" id="A0A9P4V1G7"/>
<keyword evidence="2" id="KW-0812">Transmembrane</keyword>
<accession>A0A9P4V1G7</accession>
<keyword evidence="2" id="KW-1133">Transmembrane helix</keyword>
<feature type="region of interest" description="Disordered" evidence="1">
    <location>
        <begin position="1"/>
        <end position="21"/>
    </location>
</feature>
<dbReference type="EMBL" id="ML996126">
    <property type="protein sequence ID" value="KAF2736332.1"/>
    <property type="molecule type" value="Genomic_DNA"/>
</dbReference>
<sequence>MTVENPTGLLSVLPASSPHPSPALAQPFAKFSRLWQTAFEFSNMTRPPSPISPSSMDASKSAVSTPPPSLYTASEWEEQLPSVSRPPSCATIPEAHIRPERQSRIRPPRLLTLPGPVTRFTNENRTCRRVLPKVPTLLFVLVVLAVYPGFCSWAISFVPEMAILFIYFLIGPAATVMLTFATSNAYKCVGAIFPKAAALAGVTTVSIWWLACAGLSSRPHGILTVVYAGVVATCILDWDRLEGYIHVIYE</sequence>
<gene>
    <name evidence="3" type="ORF">EJ04DRAFT_522105</name>
</gene>
<organism evidence="3 4">
    <name type="scientific">Polyplosphaeria fusca</name>
    <dbReference type="NCBI Taxonomy" id="682080"/>
    <lineage>
        <taxon>Eukaryota</taxon>
        <taxon>Fungi</taxon>
        <taxon>Dikarya</taxon>
        <taxon>Ascomycota</taxon>
        <taxon>Pezizomycotina</taxon>
        <taxon>Dothideomycetes</taxon>
        <taxon>Pleosporomycetidae</taxon>
        <taxon>Pleosporales</taxon>
        <taxon>Tetraplosphaeriaceae</taxon>
        <taxon>Polyplosphaeria</taxon>
    </lineage>
</organism>
<feature type="compositionally biased region" description="Polar residues" evidence="1">
    <location>
        <begin position="46"/>
        <end position="64"/>
    </location>
</feature>
<keyword evidence="2" id="KW-0472">Membrane</keyword>
<proteinExistence type="predicted"/>
<evidence type="ECO:0000256" key="1">
    <source>
        <dbReference type="SAM" id="MobiDB-lite"/>
    </source>
</evidence>
<name>A0A9P4V1G7_9PLEO</name>
<reference evidence="3" key="1">
    <citation type="journal article" date="2020" name="Stud. Mycol.">
        <title>101 Dothideomycetes genomes: a test case for predicting lifestyles and emergence of pathogens.</title>
        <authorList>
            <person name="Haridas S."/>
            <person name="Albert R."/>
            <person name="Binder M."/>
            <person name="Bloem J."/>
            <person name="Labutti K."/>
            <person name="Salamov A."/>
            <person name="Andreopoulos B."/>
            <person name="Baker S."/>
            <person name="Barry K."/>
            <person name="Bills G."/>
            <person name="Bluhm B."/>
            <person name="Cannon C."/>
            <person name="Castanera R."/>
            <person name="Culley D."/>
            <person name="Daum C."/>
            <person name="Ezra D."/>
            <person name="Gonzalez J."/>
            <person name="Henrissat B."/>
            <person name="Kuo A."/>
            <person name="Liang C."/>
            <person name="Lipzen A."/>
            <person name="Lutzoni F."/>
            <person name="Magnuson J."/>
            <person name="Mondo S."/>
            <person name="Nolan M."/>
            <person name="Ohm R."/>
            <person name="Pangilinan J."/>
            <person name="Park H.-J."/>
            <person name="Ramirez L."/>
            <person name="Alfaro M."/>
            <person name="Sun H."/>
            <person name="Tritt A."/>
            <person name="Yoshinaga Y."/>
            <person name="Zwiers L.-H."/>
            <person name="Turgeon B."/>
            <person name="Goodwin S."/>
            <person name="Spatafora J."/>
            <person name="Crous P."/>
            <person name="Grigoriev I."/>
        </authorList>
    </citation>
    <scope>NUCLEOTIDE SEQUENCE</scope>
    <source>
        <strain evidence="3">CBS 125425</strain>
    </source>
</reference>
<protein>
    <submittedName>
        <fullName evidence="3">Uncharacterized protein</fullName>
    </submittedName>
</protein>
<evidence type="ECO:0000313" key="3">
    <source>
        <dbReference type="EMBL" id="KAF2736332.1"/>
    </source>
</evidence>